<proteinExistence type="predicted"/>
<dbReference type="Gene3D" id="3.30.565.10">
    <property type="entry name" value="Histidine kinase-like ATPase, C-terminal domain"/>
    <property type="match status" value="1"/>
</dbReference>
<dbReference type="eggNOG" id="COG5002">
    <property type="taxonomic scope" value="Bacteria"/>
</dbReference>
<evidence type="ECO:0000313" key="12">
    <source>
        <dbReference type="Proteomes" id="UP000006693"/>
    </source>
</evidence>
<dbReference type="SMART" id="SM00387">
    <property type="entry name" value="HATPase_c"/>
    <property type="match status" value="1"/>
</dbReference>
<dbReference type="EC" id="2.7.13.3" evidence="3"/>
<dbReference type="PANTHER" id="PTHR45436:SF5">
    <property type="entry name" value="SENSOR HISTIDINE KINASE TRCS"/>
    <property type="match status" value="1"/>
</dbReference>
<dbReference type="InterPro" id="IPR003594">
    <property type="entry name" value="HATPase_dom"/>
</dbReference>
<keyword evidence="5" id="KW-0808">Transferase</keyword>
<comment type="subcellular location">
    <subcellularLocation>
        <location evidence="2">Membrane</location>
    </subcellularLocation>
</comment>
<evidence type="ECO:0000256" key="5">
    <source>
        <dbReference type="ARBA" id="ARBA00022679"/>
    </source>
</evidence>
<evidence type="ECO:0000256" key="7">
    <source>
        <dbReference type="ARBA" id="ARBA00022777"/>
    </source>
</evidence>
<dbReference type="GO" id="GO:0004673">
    <property type="term" value="F:protein histidine kinase activity"/>
    <property type="evidence" value="ECO:0007669"/>
    <property type="project" value="UniProtKB-EC"/>
</dbReference>
<dbReference type="CDD" id="cd00075">
    <property type="entry name" value="HATPase"/>
    <property type="match status" value="1"/>
</dbReference>
<evidence type="ECO:0000256" key="1">
    <source>
        <dbReference type="ARBA" id="ARBA00000085"/>
    </source>
</evidence>
<dbReference type="Proteomes" id="UP000006693">
    <property type="component" value="Chromosome 2"/>
</dbReference>
<evidence type="ECO:0000259" key="10">
    <source>
        <dbReference type="PROSITE" id="PS50109"/>
    </source>
</evidence>
<dbReference type="EMBL" id="CP000011">
    <property type="protein sequence ID" value="AAU45740.1"/>
    <property type="molecule type" value="Genomic_DNA"/>
</dbReference>
<sequence>MRRHWTSAFESGHTARSRRRAAACPIIRGCRAPPESNLSVPQRADARIFEVMQARQPWGTLALDRDGAIVAATRRAHALLGRALPAGLPLAAVLGEAVGTDFAALVEALEPGFEFETDDAILWLTLQPVEHDPAIAATVTVADVTPLRRALDERVASLRFLAHDLRSPQNSILALTQLHDADPDAFAACGGLERIAQLARHALLLGQDYLVASAADDLRQRHFVRFDLRKMLRELVPKLEVSAVYRGVALQLWLDDAAPLWLRGARVFVARALQNLIDNAVQASRQGARVEIRLHVRDVHAEVAIRDWAGGLPGLATDARMTDFAPLAKRGSMGFGLGLQLAAQVVAAHAGTLHAESNRGVGTTFVMRLPMLAPAPGAVPPAVPDGIARWRASVAPDG</sequence>
<feature type="domain" description="Histidine kinase" evidence="10">
    <location>
        <begin position="160"/>
        <end position="373"/>
    </location>
</feature>
<keyword evidence="6" id="KW-0812">Transmembrane</keyword>
<protein>
    <recommendedName>
        <fullName evidence="3">histidine kinase</fullName>
        <ecNumber evidence="3">2.7.13.3</ecNumber>
    </recommendedName>
</protein>
<evidence type="ECO:0000256" key="6">
    <source>
        <dbReference type="ARBA" id="ARBA00022692"/>
    </source>
</evidence>
<dbReference type="PATRIC" id="fig|243160.12.peg.5201"/>
<organism evidence="11 12">
    <name type="scientific">Burkholderia mallei (strain ATCC 23344)</name>
    <dbReference type="NCBI Taxonomy" id="243160"/>
    <lineage>
        <taxon>Bacteria</taxon>
        <taxon>Pseudomonadati</taxon>
        <taxon>Pseudomonadota</taxon>
        <taxon>Betaproteobacteria</taxon>
        <taxon>Burkholderiales</taxon>
        <taxon>Burkholderiaceae</taxon>
        <taxon>Burkholderia</taxon>
        <taxon>pseudomallei group</taxon>
    </lineage>
</organism>
<accession>A0A0H2W9C6</accession>
<dbReference type="InterPro" id="IPR004358">
    <property type="entry name" value="Sig_transdc_His_kin-like_C"/>
</dbReference>
<dbReference type="PRINTS" id="PR00344">
    <property type="entry name" value="BCTRLSENSOR"/>
</dbReference>
<dbReference type="Pfam" id="PF02518">
    <property type="entry name" value="HATPase_c"/>
    <property type="match status" value="1"/>
</dbReference>
<keyword evidence="8" id="KW-1133">Transmembrane helix</keyword>
<dbReference type="AlphaFoldDB" id="A0A0H2W9C6"/>
<dbReference type="HOGENOM" id="CLU_766563_0_0_4"/>
<evidence type="ECO:0000256" key="4">
    <source>
        <dbReference type="ARBA" id="ARBA00022553"/>
    </source>
</evidence>
<evidence type="ECO:0000256" key="3">
    <source>
        <dbReference type="ARBA" id="ARBA00012438"/>
    </source>
</evidence>
<keyword evidence="12" id="KW-1185">Reference proteome</keyword>
<evidence type="ECO:0000256" key="8">
    <source>
        <dbReference type="ARBA" id="ARBA00022989"/>
    </source>
</evidence>
<dbReference type="GO" id="GO:0000160">
    <property type="term" value="P:phosphorelay signal transduction system"/>
    <property type="evidence" value="ECO:0007669"/>
    <property type="project" value="TreeGrafter"/>
</dbReference>
<dbReference type="KEGG" id="bma:BMAA1615"/>
<keyword evidence="9" id="KW-0472">Membrane</keyword>
<dbReference type="GO" id="GO:0005886">
    <property type="term" value="C:plasma membrane"/>
    <property type="evidence" value="ECO:0007669"/>
    <property type="project" value="TreeGrafter"/>
</dbReference>
<dbReference type="InterPro" id="IPR050428">
    <property type="entry name" value="TCS_sensor_his_kinase"/>
</dbReference>
<keyword evidence="7 11" id="KW-0418">Kinase</keyword>
<dbReference type="SUPFAM" id="SSF55874">
    <property type="entry name" value="ATPase domain of HSP90 chaperone/DNA topoisomerase II/histidine kinase"/>
    <property type="match status" value="1"/>
</dbReference>
<name>A0A0H2W9C6_BURMA</name>
<dbReference type="PANTHER" id="PTHR45436">
    <property type="entry name" value="SENSOR HISTIDINE KINASE YKOH"/>
    <property type="match status" value="1"/>
</dbReference>
<dbReference type="PROSITE" id="PS50109">
    <property type="entry name" value="HIS_KIN"/>
    <property type="match status" value="1"/>
</dbReference>
<gene>
    <name evidence="11" type="ordered locus">BMAA1615</name>
</gene>
<evidence type="ECO:0000256" key="9">
    <source>
        <dbReference type="ARBA" id="ARBA00023136"/>
    </source>
</evidence>
<dbReference type="InterPro" id="IPR036890">
    <property type="entry name" value="HATPase_C_sf"/>
</dbReference>
<reference evidence="11 12" key="1">
    <citation type="journal article" date="2004" name="Proc. Natl. Acad. Sci. U.S.A.">
        <title>Structural flexibility in the Burkholderia mallei genome.</title>
        <authorList>
            <person name="Nierman W.C."/>
            <person name="DeShazer D."/>
            <person name="Kim H.S."/>
            <person name="Tettelin H."/>
            <person name="Nelson K.E."/>
            <person name="Feldblyum T."/>
            <person name="Ulrich R.L."/>
            <person name="Ronning C.M."/>
            <person name="Brinkac L.M."/>
            <person name="Daugherty S.C."/>
            <person name="Davidsen T.D."/>
            <person name="Deboy R.T."/>
            <person name="Dimitrov G."/>
            <person name="Dodson R.J."/>
            <person name="Durkin A.S."/>
            <person name="Gwinn M.L."/>
            <person name="Haft D.H."/>
            <person name="Khouri H."/>
            <person name="Kolonay J.F."/>
            <person name="Madupu R."/>
            <person name="Mohammoud Y."/>
            <person name="Nelson W.C."/>
            <person name="Radune D."/>
            <person name="Romero C.M."/>
            <person name="Sarria S."/>
            <person name="Selengut J."/>
            <person name="Shamblin C."/>
            <person name="Sullivan S.A."/>
            <person name="White O."/>
            <person name="Yu Y."/>
            <person name="Zafar N."/>
            <person name="Zhou L."/>
            <person name="Fraser C.M."/>
        </authorList>
    </citation>
    <scope>NUCLEOTIDE SEQUENCE [LARGE SCALE GENOMIC DNA]</scope>
    <source>
        <strain evidence="11 12">ATCC 23344</strain>
    </source>
</reference>
<evidence type="ECO:0000256" key="2">
    <source>
        <dbReference type="ARBA" id="ARBA00004370"/>
    </source>
</evidence>
<keyword evidence="4" id="KW-0597">Phosphoprotein</keyword>
<dbReference type="InterPro" id="IPR005467">
    <property type="entry name" value="His_kinase_dom"/>
</dbReference>
<comment type="catalytic activity">
    <reaction evidence="1">
        <text>ATP + protein L-histidine = ADP + protein N-phospho-L-histidine.</text>
        <dbReference type="EC" id="2.7.13.3"/>
    </reaction>
</comment>
<evidence type="ECO:0000313" key="11">
    <source>
        <dbReference type="EMBL" id="AAU45740.1"/>
    </source>
</evidence>